<name>A0A0B2UT15_TOXCA</name>
<organism evidence="1 2">
    <name type="scientific">Toxocara canis</name>
    <name type="common">Canine roundworm</name>
    <dbReference type="NCBI Taxonomy" id="6265"/>
    <lineage>
        <taxon>Eukaryota</taxon>
        <taxon>Metazoa</taxon>
        <taxon>Ecdysozoa</taxon>
        <taxon>Nematoda</taxon>
        <taxon>Chromadorea</taxon>
        <taxon>Rhabditida</taxon>
        <taxon>Spirurina</taxon>
        <taxon>Ascaridomorpha</taxon>
        <taxon>Ascaridoidea</taxon>
        <taxon>Toxocaridae</taxon>
        <taxon>Toxocara</taxon>
    </lineage>
</organism>
<protein>
    <recommendedName>
        <fullName evidence="3">TAZ-type domain-containing protein</fullName>
    </recommendedName>
</protein>
<evidence type="ECO:0008006" key="3">
    <source>
        <dbReference type="Google" id="ProtNLM"/>
    </source>
</evidence>
<dbReference type="AlphaFoldDB" id="A0A0B2UT15"/>
<proteinExistence type="predicted"/>
<dbReference type="Proteomes" id="UP000031036">
    <property type="component" value="Unassembled WGS sequence"/>
</dbReference>
<keyword evidence="2" id="KW-1185">Reference proteome</keyword>
<evidence type="ECO:0000313" key="2">
    <source>
        <dbReference type="Proteomes" id="UP000031036"/>
    </source>
</evidence>
<dbReference type="EMBL" id="JPKZ01002961">
    <property type="protein sequence ID" value="KHN74176.1"/>
    <property type="molecule type" value="Genomic_DNA"/>
</dbReference>
<reference evidence="1 2" key="1">
    <citation type="submission" date="2014-11" db="EMBL/GenBank/DDBJ databases">
        <title>Genetic blueprint of the zoonotic pathogen Toxocara canis.</title>
        <authorList>
            <person name="Zhu X.-Q."/>
            <person name="Korhonen P.K."/>
            <person name="Cai H."/>
            <person name="Young N.D."/>
            <person name="Nejsum P."/>
            <person name="von Samson-Himmelstjerna G."/>
            <person name="Boag P.R."/>
            <person name="Tan P."/>
            <person name="Li Q."/>
            <person name="Min J."/>
            <person name="Yang Y."/>
            <person name="Wang X."/>
            <person name="Fang X."/>
            <person name="Hall R.S."/>
            <person name="Hofmann A."/>
            <person name="Sternberg P.W."/>
            <person name="Jex A.R."/>
            <person name="Gasser R.B."/>
        </authorList>
    </citation>
    <scope>NUCLEOTIDE SEQUENCE [LARGE SCALE GENOMIC DNA]</scope>
    <source>
        <strain evidence="1">PN_DK_2014</strain>
    </source>
</reference>
<comment type="caution">
    <text evidence="1">The sequence shown here is derived from an EMBL/GenBank/DDBJ whole genome shotgun (WGS) entry which is preliminary data.</text>
</comment>
<sequence length="229" mass="27146">MCWQRDKDGRLEHNDATNEDHQSCNHLLALWLRKRTVKRVLCDRCKRKKSYVIAKQQEDNRISNVIELNGQTLATEGAPFGFFSKQKHLSKLRLHIRECTRKDCPYPKCAVAKYLDFARRRFNIIISTSFCKGKGECSVSKCTDQHHPCPVVIPISPWRLNYAQTSSSTSGIIRKKQNANFEWRLKLFRIHRRVYFLYLFRPVNAKPFAGFIREKYCRRFILRFKMNNV</sequence>
<gene>
    <name evidence="1" type="ORF">Tcan_05873</name>
</gene>
<evidence type="ECO:0000313" key="1">
    <source>
        <dbReference type="EMBL" id="KHN74176.1"/>
    </source>
</evidence>
<accession>A0A0B2UT15</accession>